<feature type="region of interest" description="Disordered" evidence="1">
    <location>
        <begin position="45"/>
        <end position="94"/>
    </location>
</feature>
<name>A0A7H9BQ68_PARPN</name>
<accession>A0A7H9BQ68</accession>
<reference evidence="2 3" key="1">
    <citation type="submission" date="2020-07" db="EMBL/GenBank/DDBJ databases">
        <title>The complete genome of Paracoccus pantotrophus ACCC 10489.</title>
        <authorList>
            <person name="Si Y."/>
        </authorList>
    </citation>
    <scope>NUCLEOTIDE SEQUENCE [LARGE SCALE GENOMIC DNA]</scope>
    <source>
        <strain evidence="2 3">ACCC10489</strain>
    </source>
</reference>
<dbReference type="AlphaFoldDB" id="A0A7H9BQ68"/>
<feature type="compositionally biased region" description="Basic and acidic residues" evidence="1">
    <location>
        <begin position="81"/>
        <end position="94"/>
    </location>
</feature>
<organism evidence="2 3">
    <name type="scientific">Paracoccus pantotrophus</name>
    <name type="common">Thiosphaera pantotropha</name>
    <dbReference type="NCBI Taxonomy" id="82367"/>
    <lineage>
        <taxon>Bacteria</taxon>
        <taxon>Pseudomonadati</taxon>
        <taxon>Pseudomonadota</taxon>
        <taxon>Alphaproteobacteria</taxon>
        <taxon>Rhodobacterales</taxon>
        <taxon>Paracoccaceae</taxon>
        <taxon>Paracoccus</taxon>
    </lineage>
</organism>
<dbReference type="Proteomes" id="UP000509322">
    <property type="component" value="Chromosome 1"/>
</dbReference>
<sequence length="94" mass="10176">MLKEGYGIEDISIRTGLPVDEVRFAVALLRESGSLKILLRGNRRALPQSHPASDANPGTKGQEAGIEQICAPKGNTASPRRMHEAAYRSGHEPE</sequence>
<evidence type="ECO:0000313" key="2">
    <source>
        <dbReference type="EMBL" id="QLH13179.1"/>
    </source>
</evidence>
<evidence type="ECO:0000256" key="1">
    <source>
        <dbReference type="SAM" id="MobiDB-lite"/>
    </source>
</evidence>
<protein>
    <submittedName>
        <fullName evidence="2">Uncharacterized protein</fullName>
    </submittedName>
</protein>
<dbReference type="EMBL" id="CP058689">
    <property type="protein sequence ID" value="QLH13179.1"/>
    <property type="molecule type" value="Genomic_DNA"/>
</dbReference>
<evidence type="ECO:0000313" key="3">
    <source>
        <dbReference type="Proteomes" id="UP000509322"/>
    </source>
</evidence>
<dbReference type="RefSeq" id="WP_147278015.1">
    <property type="nucleotide sequence ID" value="NZ_CP038206.1"/>
</dbReference>
<gene>
    <name evidence="2" type="ORF">HYQ43_02445</name>
</gene>
<proteinExistence type="predicted"/>